<keyword evidence="3" id="KW-1185">Reference proteome</keyword>
<gene>
    <name evidence="2" type="ORF">KY290_007743</name>
</gene>
<dbReference type="EMBL" id="JAIVGD010000003">
    <property type="protein sequence ID" value="KAH0776332.1"/>
    <property type="molecule type" value="Genomic_DNA"/>
</dbReference>
<sequence>MATMAVGQPPLPEIGLTMHIISNTGQPSTTTFANTLKPTTPQHKPIPLKQIAYLHGEPRVVLEEEEVAQMIINEDLQYAVIGKFSYGWPDIQDLRKLIPKQCNLKREAIFSLAAAVGKPLQVDMATKNKTRPSCARVKVEVDLLGDFPKRINVGIRKKTGEIMEKWVQIKYDYVPNYCKTCKLQGHNEKECFFIHPELYPKEEEGDESKRIEEEDTTKNEKTTRINKDIIQNIGEQQLQKGKGKQGAETFQEQRRKYGNRRGSQHHRIEQVWNPRPKYIEDVLVTTNQFGALEEENDIEGGEKEAELTTKTQIDLVLSTPSPQEGNTLGPIYAKGQRQTSARSEHSQEVNTSYRVVSDSKNPEHTEGNHTPGSKSSKTKLTDTNDAMAELEDREDHDDMRDHGCDKGEPSVFEGEREKGSTEEGERGGETMNAIPHRNTKIHNFTQEEKDKKQQEGEDDNMEGVLEDISRKSDLSPRQSGQIRGKSKKEARQTTIPIQVNTRKPFQSPSELDNYKSSLGCEKEGTTHTYQQLTIKFRLQGSQTRFKMTAVYARCSVLDRLELWDSLEDTSMNTDIPWLVGGDFNTILEESEMLGGLPHKDFSGIVEEV</sequence>
<comment type="caution">
    <text evidence="2">The sequence shown here is derived from an EMBL/GenBank/DDBJ whole genome shotgun (WGS) entry which is preliminary data.</text>
</comment>
<dbReference type="PANTHER" id="PTHR31286:SF179">
    <property type="entry name" value="RNASE H TYPE-1 DOMAIN-CONTAINING PROTEIN"/>
    <property type="match status" value="1"/>
</dbReference>
<feature type="compositionally biased region" description="Acidic residues" evidence="1">
    <location>
        <begin position="456"/>
        <end position="465"/>
    </location>
</feature>
<feature type="compositionally biased region" description="Basic and acidic residues" evidence="1">
    <location>
        <begin position="445"/>
        <end position="455"/>
    </location>
</feature>
<evidence type="ECO:0000313" key="3">
    <source>
        <dbReference type="Proteomes" id="UP000826656"/>
    </source>
</evidence>
<evidence type="ECO:0008006" key="4">
    <source>
        <dbReference type="Google" id="ProtNLM"/>
    </source>
</evidence>
<feature type="compositionally biased region" description="Polar residues" evidence="1">
    <location>
        <begin position="492"/>
        <end position="510"/>
    </location>
</feature>
<feature type="compositionally biased region" description="Polar residues" evidence="1">
    <location>
        <begin position="317"/>
        <end position="326"/>
    </location>
</feature>
<accession>A0ABQ7W6F3</accession>
<dbReference type="Proteomes" id="UP000826656">
    <property type="component" value="Unassembled WGS sequence"/>
</dbReference>
<proteinExistence type="predicted"/>
<reference evidence="2 3" key="1">
    <citation type="journal article" date="2021" name="bioRxiv">
        <title>Chromosome-scale and haplotype-resolved genome assembly of a tetraploid potato cultivar.</title>
        <authorList>
            <person name="Sun H."/>
            <person name="Jiao W.-B."/>
            <person name="Krause K."/>
            <person name="Campoy J.A."/>
            <person name="Goel M."/>
            <person name="Folz-Donahue K."/>
            <person name="Kukat C."/>
            <person name="Huettel B."/>
            <person name="Schneeberger K."/>
        </authorList>
    </citation>
    <scope>NUCLEOTIDE SEQUENCE [LARGE SCALE GENOMIC DNA]</scope>
    <source>
        <strain evidence="2">SolTubOtavaFocal</strain>
        <tissue evidence="2">Leaves</tissue>
    </source>
</reference>
<feature type="compositionally biased region" description="Basic and acidic residues" evidence="1">
    <location>
        <begin position="396"/>
        <end position="428"/>
    </location>
</feature>
<feature type="region of interest" description="Disordered" evidence="1">
    <location>
        <begin position="317"/>
        <end position="510"/>
    </location>
</feature>
<evidence type="ECO:0000256" key="1">
    <source>
        <dbReference type="SAM" id="MobiDB-lite"/>
    </source>
</evidence>
<dbReference type="PANTHER" id="PTHR31286">
    <property type="entry name" value="GLYCINE-RICH CELL WALL STRUCTURAL PROTEIN 1.8-LIKE"/>
    <property type="match status" value="1"/>
</dbReference>
<protein>
    <recommendedName>
        <fullName evidence="4">DUF4283 domain-containing protein</fullName>
    </recommendedName>
</protein>
<organism evidence="2 3">
    <name type="scientific">Solanum tuberosum</name>
    <name type="common">Potato</name>
    <dbReference type="NCBI Taxonomy" id="4113"/>
    <lineage>
        <taxon>Eukaryota</taxon>
        <taxon>Viridiplantae</taxon>
        <taxon>Streptophyta</taxon>
        <taxon>Embryophyta</taxon>
        <taxon>Tracheophyta</taxon>
        <taxon>Spermatophyta</taxon>
        <taxon>Magnoliopsida</taxon>
        <taxon>eudicotyledons</taxon>
        <taxon>Gunneridae</taxon>
        <taxon>Pentapetalae</taxon>
        <taxon>asterids</taxon>
        <taxon>lamiids</taxon>
        <taxon>Solanales</taxon>
        <taxon>Solanaceae</taxon>
        <taxon>Solanoideae</taxon>
        <taxon>Solaneae</taxon>
        <taxon>Solanum</taxon>
    </lineage>
</organism>
<name>A0ABQ7W6F3_SOLTU</name>
<evidence type="ECO:0000313" key="2">
    <source>
        <dbReference type="EMBL" id="KAH0776332.1"/>
    </source>
</evidence>
<dbReference type="InterPro" id="IPR040256">
    <property type="entry name" value="At4g02000-like"/>
</dbReference>